<keyword evidence="1" id="KW-0812">Transmembrane</keyword>
<gene>
    <name evidence="2" type="ORF">EHYA_08779</name>
</gene>
<feature type="transmembrane region" description="Helical" evidence="1">
    <location>
        <begin position="44"/>
        <end position="64"/>
    </location>
</feature>
<keyword evidence="1" id="KW-1133">Transmembrane helix</keyword>
<feature type="transmembrane region" description="Helical" evidence="1">
    <location>
        <begin position="149"/>
        <end position="171"/>
    </location>
</feature>
<name>A0A401Z2F4_9ACTN</name>
<accession>A0A401Z2F4</accession>
<feature type="transmembrane region" description="Helical" evidence="1">
    <location>
        <begin position="85"/>
        <end position="105"/>
    </location>
</feature>
<keyword evidence="1" id="KW-0472">Membrane</keyword>
<dbReference type="Proteomes" id="UP000286931">
    <property type="component" value="Unassembled WGS sequence"/>
</dbReference>
<feature type="transmembrane region" description="Helical" evidence="1">
    <location>
        <begin position="117"/>
        <end position="137"/>
    </location>
</feature>
<comment type="caution">
    <text evidence="2">The sequence shown here is derived from an EMBL/GenBank/DDBJ whole genome shotgun (WGS) entry which is preliminary data.</text>
</comment>
<evidence type="ECO:0000313" key="3">
    <source>
        <dbReference type="Proteomes" id="UP000286931"/>
    </source>
</evidence>
<protein>
    <submittedName>
        <fullName evidence="2">Uncharacterized protein</fullName>
    </submittedName>
</protein>
<feature type="transmembrane region" description="Helical" evidence="1">
    <location>
        <begin position="191"/>
        <end position="216"/>
    </location>
</feature>
<dbReference type="EMBL" id="BIFH01000044">
    <property type="protein sequence ID" value="GCE01040.1"/>
    <property type="molecule type" value="Genomic_DNA"/>
</dbReference>
<evidence type="ECO:0000313" key="2">
    <source>
        <dbReference type="EMBL" id="GCE01040.1"/>
    </source>
</evidence>
<dbReference type="AlphaFoldDB" id="A0A401Z2F4"/>
<sequence length="230" mass="25326">MRRLSTIAEMTGREILRRRAVLFLLLLFPLPFYLLQRAEHPGQAIRFLFVGLSWAISGSAMFVAHSGRAIDPRLRLSGYRAHHLWMGRMSALWLIGTVVTLPYLALVVVDQPRVRHGALAVAMVLCVAVAAPFGLLLGAVVSREFEGTLLLLVTVGIQMVADPATTTARLMPFWSGREIGTYAIDHTDTGFLVRGVAHGLACALLFSLALAVVSALRLRRRRHLRTLPAN</sequence>
<keyword evidence="3" id="KW-1185">Reference proteome</keyword>
<dbReference type="OrthoDB" id="3253406at2"/>
<organism evidence="2 3">
    <name type="scientific">Embleya hyalina</name>
    <dbReference type="NCBI Taxonomy" id="516124"/>
    <lineage>
        <taxon>Bacteria</taxon>
        <taxon>Bacillati</taxon>
        <taxon>Actinomycetota</taxon>
        <taxon>Actinomycetes</taxon>
        <taxon>Kitasatosporales</taxon>
        <taxon>Streptomycetaceae</taxon>
        <taxon>Embleya</taxon>
    </lineage>
</organism>
<feature type="transmembrane region" description="Helical" evidence="1">
    <location>
        <begin position="20"/>
        <end position="38"/>
    </location>
</feature>
<evidence type="ECO:0000256" key="1">
    <source>
        <dbReference type="SAM" id="Phobius"/>
    </source>
</evidence>
<reference evidence="2 3" key="1">
    <citation type="submission" date="2018-12" db="EMBL/GenBank/DDBJ databases">
        <title>Draft genome sequence of Embleya hyalina NBRC 13850T.</title>
        <authorList>
            <person name="Komaki H."/>
            <person name="Hosoyama A."/>
            <person name="Kimura A."/>
            <person name="Ichikawa N."/>
            <person name="Tamura T."/>
        </authorList>
    </citation>
    <scope>NUCLEOTIDE SEQUENCE [LARGE SCALE GENOMIC DNA]</scope>
    <source>
        <strain evidence="2 3">NBRC 13850</strain>
    </source>
</reference>
<proteinExistence type="predicted"/>